<sequence length="238" mass="27441">MIPLVYDQINKWSIADEFYLNLLKKISVINIADLGCGTGRLTSVLATEGYNMTGIDPNSDSIEYAKHKKGSNFVNWIKGDSNALYPSKYNAVIMTGNVAQVFINETSWQKTITDVYKSLETHGHFIFDTRNPIVKPWLKWELDDTPDYAIHPVTGEQLEIWTEYDGFIDGIYTFSEKVIRKKTNEIILHEKMKLKFRSYEEILQTLNKIGFSEIRCYGDWKIKDATNSSDSFIFHAIK</sequence>
<dbReference type="GeneID" id="35295889"/>
<dbReference type="STRING" id="1855823.MCCS_17920"/>
<keyword evidence="1 3" id="KW-0808">Transferase</keyword>
<dbReference type="InterPro" id="IPR041698">
    <property type="entry name" value="Methyltransf_25"/>
</dbReference>
<dbReference type="SUPFAM" id="SSF53335">
    <property type="entry name" value="S-adenosyl-L-methionine-dependent methyltransferases"/>
    <property type="match status" value="1"/>
</dbReference>
<reference evidence="3 4" key="1">
    <citation type="journal article" date="2017" name="Int. J. Syst. Evol. Microbiol.">
        <title>Macrococcus canis sp. nov., a skin bacterium associated with infections in dogs.</title>
        <authorList>
            <person name="Gobeli Brawand S."/>
            <person name="Cotting K."/>
            <person name="Gomez-Sanz E."/>
            <person name="Collaud A."/>
            <person name="Thomann A."/>
            <person name="Brodard I."/>
            <person name="Rodriguez-Campos S."/>
            <person name="Strauss C."/>
            <person name="Perreten V."/>
        </authorList>
    </citation>
    <scope>NUCLEOTIDE SEQUENCE [LARGE SCALE GENOMIC DNA]</scope>
    <source>
        <strain evidence="3 4">KM45013</strain>
    </source>
</reference>
<dbReference type="Proteomes" id="UP000194154">
    <property type="component" value="Chromosome"/>
</dbReference>
<dbReference type="EMBL" id="CP021059">
    <property type="protein sequence ID" value="ARQ07423.1"/>
    <property type="molecule type" value="Genomic_DNA"/>
</dbReference>
<accession>A0A1W7ACT9</accession>
<dbReference type="PANTHER" id="PTHR43861">
    <property type="entry name" value="TRANS-ACONITATE 2-METHYLTRANSFERASE-RELATED"/>
    <property type="match status" value="1"/>
</dbReference>
<feature type="domain" description="Methyltransferase" evidence="2">
    <location>
        <begin position="31"/>
        <end position="123"/>
    </location>
</feature>
<protein>
    <submittedName>
        <fullName evidence="3">Glycine/sarcosine N-methyltransferase</fullName>
        <ecNumber evidence="3">2.1.1.156</ecNumber>
    </submittedName>
</protein>
<evidence type="ECO:0000313" key="4">
    <source>
        <dbReference type="Proteomes" id="UP000194154"/>
    </source>
</evidence>
<dbReference type="AlphaFoldDB" id="A0A1W7ACT9"/>
<dbReference type="GO" id="GO:0008168">
    <property type="term" value="F:methyltransferase activity"/>
    <property type="evidence" value="ECO:0007669"/>
    <property type="project" value="UniProtKB-KW"/>
</dbReference>
<dbReference type="Gene3D" id="2.20.25.110">
    <property type="entry name" value="S-adenosyl-L-methionine-dependent methyltransferases"/>
    <property type="match status" value="1"/>
</dbReference>
<dbReference type="EC" id="2.1.1.156" evidence="3"/>
<evidence type="ECO:0000256" key="1">
    <source>
        <dbReference type="ARBA" id="ARBA00022679"/>
    </source>
</evidence>
<dbReference type="RefSeq" id="WP_086042977.1">
    <property type="nucleotide sequence ID" value="NZ_CBCRZA010000004.1"/>
</dbReference>
<gene>
    <name evidence="3" type="ORF">MCCS_17920</name>
</gene>
<dbReference type="KEGG" id="mcak:MCCS_17920"/>
<proteinExistence type="predicted"/>
<dbReference type="OrthoDB" id="43862at2"/>
<evidence type="ECO:0000313" key="3">
    <source>
        <dbReference type="EMBL" id="ARQ07423.1"/>
    </source>
</evidence>
<dbReference type="GO" id="GO:0032259">
    <property type="term" value="P:methylation"/>
    <property type="evidence" value="ECO:0007669"/>
    <property type="project" value="UniProtKB-KW"/>
</dbReference>
<keyword evidence="3" id="KW-0489">Methyltransferase</keyword>
<organism evidence="3 4">
    <name type="scientific">Macrococcoides canis</name>
    <dbReference type="NCBI Taxonomy" id="1855823"/>
    <lineage>
        <taxon>Bacteria</taxon>
        <taxon>Bacillati</taxon>
        <taxon>Bacillota</taxon>
        <taxon>Bacilli</taxon>
        <taxon>Bacillales</taxon>
        <taxon>Staphylococcaceae</taxon>
        <taxon>Macrococcoides</taxon>
    </lineage>
</organism>
<keyword evidence="4" id="KW-1185">Reference proteome</keyword>
<dbReference type="InterPro" id="IPR029063">
    <property type="entry name" value="SAM-dependent_MTases_sf"/>
</dbReference>
<dbReference type="Gene3D" id="3.40.50.150">
    <property type="entry name" value="Vaccinia Virus protein VP39"/>
    <property type="match status" value="1"/>
</dbReference>
<dbReference type="CDD" id="cd02440">
    <property type="entry name" value="AdoMet_MTases"/>
    <property type="match status" value="1"/>
</dbReference>
<evidence type="ECO:0000259" key="2">
    <source>
        <dbReference type="Pfam" id="PF13649"/>
    </source>
</evidence>
<name>A0A1W7ACT9_9STAP</name>
<dbReference type="Pfam" id="PF13649">
    <property type="entry name" value="Methyltransf_25"/>
    <property type="match status" value="1"/>
</dbReference>